<protein>
    <submittedName>
        <fullName evidence="3">Type IV pili twitching motility protein PilT</fullName>
    </submittedName>
</protein>
<sequence length="393" mass="42496">MSMMERILRVMADKQASDVYLSANSPALIKIDGECMPVNSQILTPEAPRTLLAEIVTPQDMDVLANTGELNLAVPLQGVGRFRISAMHQRGSVAVVVRFLAQQVPSLDSLHMPPALGDLVMEKHGLILIAGASGSGKSTTLAAMIDRRNELCSGHILTIEDPIEYQLRNKKSIVNQREVGTDTQSQQIALKNALRQAPDVILIGEIRDRETMSAAIAYAQSGHLCLATLHGNSSYHALQRILGFYPVEERASLLGDLGSALRAVVTQRLVRQPDGHRIPAAEIMVNTPQVRTMIEKGDFTGIKDAMDQSMDEGSQTFEDSLAQLVLSGKIDRKEGLSNADSHTNLMWRLQNDPPTAAAASVQQAVPSFQPPAADAAPAAPVSDIVLDTHMPRP</sequence>
<reference evidence="4" key="1">
    <citation type="submission" date="2017-09" db="EMBL/GenBank/DDBJ databases">
        <title>FDA dAtabase for Regulatory Grade micrObial Sequences (FDA-ARGOS): Supporting development and validation of Infectious Disease Dx tests.</title>
        <authorList>
            <person name="Minogue T."/>
            <person name="Wolcott M."/>
            <person name="Wasieloski L."/>
            <person name="Aguilar W."/>
            <person name="Moore D."/>
            <person name="Tallon L."/>
            <person name="Sadzewicz L."/>
            <person name="Ott S."/>
            <person name="Zhao X."/>
            <person name="Nagaraj S."/>
            <person name="Vavikolanu K."/>
            <person name="Aluvathingal J."/>
            <person name="Nadendla S."/>
            <person name="Sichtig H."/>
        </authorList>
    </citation>
    <scope>NUCLEOTIDE SEQUENCE [LARGE SCALE GENOMIC DNA]</scope>
    <source>
        <strain evidence="4">FDAARGOS_394</strain>
    </source>
</reference>
<dbReference type="OrthoDB" id="5790493at2"/>
<evidence type="ECO:0000256" key="1">
    <source>
        <dbReference type="ARBA" id="ARBA00006611"/>
    </source>
</evidence>
<dbReference type="PANTHER" id="PTHR30486">
    <property type="entry name" value="TWITCHING MOTILITY PROTEIN PILT"/>
    <property type="match status" value="1"/>
</dbReference>
<accession>A0A2A7UVV8</accession>
<dbReference type="AlphaFoldDB" id="A0A2A7UVV8"/>
<dbReference type="EMBL" id="PDEA01000001">
    <property type="protein sequence ID" value="PEH89377.1"/>
    <property type="molecule type" value="Genomic_DNA"/>
</dbReference>
<dbReference type="PANTHER" id="PTHR30486:SF12">
    <property type="entry name" value="TYPE IV PILUS ATPASE PILU"/>
    <property type="match status" value="1"/>
</dbReference>
<dbReference type="Gene3D" id="3.30.450.90">
    <property type="match status" value="1"/>
</dbReference>
<comment type="similarity">
    <text evidence="1">Belongs to the GSP E family.</text>
</comment>
<evidence type="ECO:0000313" key="3">
    <source>
        <dbReference type="EMBL" id="PEH89377.1"/>
    </source>
</evidence>
<dbReference type="InterPro" id="IPR006321">
    <property type="entry name" value="PilT/PilU"/>
</dbReference>
<dbReference type="SUPFAM" id="SSF52540">
    <property type="entry name" value="P-loop containing nucleoside triphosphate hydrolases"/>
    <property type="match status" value="1"/>
</dbReference>
<feature type="domain" description="Bacterial type II secretion system protein E" evidence="2">
    <location>
        <begin position="194"/>
        <end position="208"/>
    </location>
</feature>
<organism evidence="3 4">
    <name type="scientific">Comamonas terrigena</name>
    <dbReference type="NCBI Taxonomy" id="32013"/>
    <lineage>
        <taxon>Bacteria</taxon>
        <taxon>Pseudomonadati</taxon>
        <taxon>Pseudomonadota</taxon>
        <taxon>Betaproteobacteria</taxon>
        <taxon>Burkholderiales</taxon>
        <taxon>Comamonadaceae</taxon>
        <taxon>Comamonas</taxon>
    </lineage>
</organism>
<dbReference type="InterPro" id="IPR001482">
    <property type="entry name" value="T2SS/T4SS_dom"/>
</dbReference>
<proteinExistence type="inferred from homology"/>
<dbReference type="InterPro" id="IPR003593">
    <property type="entry name" value="AAA+_ATPase"/>
</dbReference>
<evidence type="ECO:0000259" key="2">
    <source>
        <dbReference type="PROSITE" id="PS00662"/>
    </source>
</evidence>
<dbReference type="Pfam" id="PF00437">
    <property type="entry name" value="T2SSE"/>
    <property type="match status" value="1"/>
</dbReference>
<dbReference type="NCBIfam" id="TIGR01420">
    <property type="entry name" value="pilT_fam"/>
    <property type="match status" value="1"/>
</dbReference>
<keyword evidence="4" id="KW-1185">Reference proteome</keyword>
<dbReference type="Gene3D" id="3.40.50.300">
    <property type="entry name" value="P-loop containing nucleotide triphosphate hydrolases"/>
    <property type="match status" value="1"/>
</dbReference>
<dbReference type="GO" id="GO:0016887">
    <property type="term" value="F:ATP hydrolysis activity"/>
    <property type="evidence" value="ECO:0007669"/>
    <property type="project" value="InterPro"/>
</dbReference>
<dbReference type="PROSITE" id="PS00662">
    <property type="entry name" value="T2SP_E"/>
    <property type="match status" value="1"/>
</dbReference>
<dbReference type="Proteomes" id="UP000220246">
    <property type="component" value="Unassembled WGS sequence"/>
</dbReference>
<gene>
    <name evidence="3" type="ORF">CRM82_12895</name>
</gene>
<dbReference type="CDD" id="cd01131">
    <property type="entry name" value="PilT"/>
    <property type="match status" value="1"/>
</dbReference>
<dbReference type="InterPro" id="IPR027417">
    <property type="entry name" value="P-loop_NTPase"/>
</dbReference>
<dbReference type="RefSeq" id="WP_066534270.1">
    <property type="nucleotide sequence ID" value="NZ_PDEA01000001.1"/>
</dbReference>
<dbReference type="InterPro" id="IPR050921">
    <property type="entry name" value="T4SS_GSP_E_ATPase"/>
</dbReference>
<comment type="caution">
    <text evidence="3">The sequence shown here is derived from an EMBL/GenBank/DDBJ whole genome shotgun (WGS) entry which is preliminary data.</text>
</comment>
<dbReference type="STRING" id="1219032.GCA_001515545_01112"/>
<dbReference type="GeneID" id="80801511"/>
<dbReference type="GO" id="GO:0005524">
    <property type="term" value="F:ATP binding"/>
    <property type="evidence" value="ECO:0007669"/>
    <property type="project" value="InterPro"/>
</dbReference>
<evidence type="ECO:0000313" key="4">
    <source>
        <dbReference type="Proteomes" id="UP000220246"/>
    </source>
</evidence>
<name>A0A2A7UVV8_COMTR</name>
<dbReference type="SMART" id="SM00382">
    <property type="entry name" value="AAA"/>
    <property type="match status" value="1"/>
</dbReference>